<gene>
    <name evidence="1" type="ordered locus">Bphyt_2377</name>
</gene>
<dbReference type="STRING" id="398527.Bphyt_2377"/>
<accession>B2T5B8</accession>
<protein>
    <submittedName>
        <fullName evidence="1">Uncharacterized protein</fullName>
    </submittedName>
</protein>
<dbReference type="Proteomes" id="UP000001739">
    <property type="component" value="Chromosome 1"/>
</dbReference>
<sequence precursor="true">MKPSIQPTPTVVTTLIGARLAIVDGAIGPVHAATQHTA</sequence>
<dbReference type="AlphaFoldDB" id="B2T5B8"/>
<dbReference type="EMBL" id="CP001052">
    <property type="protein sequence ID" value="ACD16775.1"/>
    <property type="molecule type" value="Genomic_DNA"/>
</dbReference>
<evidence type="ECO:0000313" key="2">
    <source>
        <dbReference type="Proteomes" id="UP000001739"/>
    </source>
</evidence>
<dbReference type="KEGG" id="bpy:Bphyt_2377"/>
<reference evidence="1 2" key="1">
    <citation type="journal article" date="2011" name="J. Bacteriol.">
        <title>Complete genome sequence of the plant growth-promoting endophyte Burkholderia phytofirmans strain PsJN.</title>
        <authorList>
            <person name="Weilharter A."/>
            <person name="Mitter B."/>
            <person name="Shin M.V."/>
            <person name="Chain P.S."/>
            <person name="Nowak J."/>
            <person name="Sessitsch A."/>
        </authorList>
    </citation>
    <scope>NUCLEOTIDE SEQUENCE [LARGE SCALE GENOMIC DNA]</scope>
    <source>
        <strain evidence="2">DSM 17436 / LMG 22146 / PsJN</strain>
    </source>
</reference>
<proteinExistence type="predicted"/>
<organism evidence="1 2">
    <name type="scientific">Paraburkholderia phytofirmans (strain DSM 17436 / LMG 22146 / PsJN)</name>
    <name type="common">Burkholderia phytofirmans</name>
    <dbReference type="NCBI Taxonomy" id="398527"/>
    <lineage>
        <taxon>Bacteria</taxon>
        <taxon>Pseudomonadati</taxon>
        <taxon>Pseudomonadota</taxon>
        <taxon>Betaproteobacteria</taxon>
        <taxon>Burkholderiales</taxon>
        <taxon>Burkholderiaceae</taxon>
        <taxon>Paraburkholderia</taxon>
    </lineage>
</organism>
<name>B2T5B8_PARPJ</name>
<dbReference type="HOGENOM" id="CLU_3325643_0_0_4"/>
<evidence type="ECO:0000313" key="1">
    <source>
        <dbReference type="EMBL" id="ACD16775.1"/>
    </source>
</evidence>